<dbReference type="PANTHER" id="PTHR11902">
    <property type="entry name" value="ENOLASE"/>
    <property type="match status" value="1"/>
</dbReference>
<dbReference type="InterPro" id="IPR020810">
    <property type="entry name" value="Enolase_C"/>
</dbReference>
<name>A0A418YKF8_9GAMM</name>
<comment type="pathway">
    <text evidence="1">Carbohydrate degradation; glycolysis; pyruvate from D-glyceraldehyde 3-phosphate: step 4/5.</text>
</comment>
<dbReference type="PANTHER" id="PTHR11902:SF1">
    <property type="entry name" value="ENOLASE"/>
    <property type="match status" value="1"/>
</dbReference>
<dbReference type="AlphaFoldDB" id="A0A418YKF8"/>
<dbReference type="EMBL" id="QZCH01000001">
    <property type="protein sequence ID" value="RJG51461.1"/>
    <property type="molecule type" value="Genomic_DNA"/>
</dbReference>
<comment type="function">
    <text evidence="8">Catalyzes the reversible conversion of 2-phosphoglycerate (2-PG) into phosphoenolpyruvate (PEP). It is essential for the degradation of carbohydrates via glycolysis.</text>
</comment>
<protein>
    <recommendedName>
        <fullName evidence="4">Enolase</fullName>
        <ecNumber evidence="3">4.2.1.11</ecNumber>
    </recommendedName>
</protein>
<dbReference type="GO" id="GO:0000287">
    <property type="term" value="F:magnesium ion binding"/>
    <property type="evidence" value="ECO:0007669"/>
    <property type="project" value="InterPro"/>
</dbReference>
<dbReference type="GO" id="GO:0000015">
    <property type="term" value="C:phosphopyruvate hydratase complex"/>
    <property type="evidence" value="ECO:0007669"/>
    <property type="project" value="InterPro"/>
</dbReference>
<comment type="similarity">
    <text evidence="2">Belongs to the enolase family.</text>
</comment>
<feature type="domain" description="Enolase C-terminal TIM barrel" evidence="9">
    <location>
        <begin position="136"/>
        <end position="416"/>
    </location>
</feature>
<evidence type="ECO:0000256" key="8">
    <source>
        <dbReference type="ARBA" id="ARBA00045763"/>
    </source>
</evidence>
<gene>
    <name evidence="10" type="ORF">D1Z90_01640</name>
</gene>
<dbReference type="RefSeq" id="WP_119908985.1">
    <property type="nucleotide sequence ID" value="NZ_QZCH01000001.1"/>
</dbReference>
<dbReference type="GO" id="GO:0006096">
    <property type="term" value="P:glycolytic process"/>
    <property type="evidence" value="ECO:0007669"/>
    <property type="project" value="UniProtKB-UniPathway"/>
</dbReference>
<dbReference type="SUPFAM" id="SSF51604">
    <property type="entry name" value="Enolase C-terminal domain-like"/>
    <property type="match status" value="1"/>
</dbReference>
<evidence type="ECO:0000256" key="4">
    <source>
        <dbReference type="ARBA" id="ARBA00017068"/>
    </source>
</evidence>
<keyword evidence="7" id="KW-0456">Lyase</keyword>
<dbReference type="InterPro" id="IPR000941">
    <property type="entry name" value="Enolase"/>
</dbReference>
<evidence type="ECO:0000256" key="5">
    <source>
        <dbReference type="ARBA" id="ARBA00022525"/>
    </source>
</evidence>
<keyword evidence="6" id="KW-0324">Glycolysis</keyword>
<evidence type="ECO:0000256" key="6">
    <source>
        <dbReference type="ARBA" id="ARBA00023152"/>
    </source>
</evidence>
<dbReference type="Pfam" id="PF00113">
    <property type="entry name" value="Enolase_C"/>
    <property type="match status" value="1"/>
</dbReference>
<dbReference type="SUPFAM" id="SSF54826">
    <property type="entry name" value="Enolase N-terminal domain-like"/>
    <property type="match status" value="1"/>
</dbReference>
<keyword evidence="5" id="KW-0964">Secreted</keyword>
<evidence type="ECO:0000256" key="3">
    <source>
        <dbReference type="ARBA" id="ARBA00012058"/>
    </source>
</evidence>
<dbReference type="EC" id="4.2.1.11" evidence="3"/>
<evidence type="ECO:0000313" key="10">
    <source>
        <dbReference type="EMBL" id="RJG51461.1"/>
    </source>
</evidence>
<accession>A0A418YKF8</accession>
<dbReference type="UniPathway" id="UPA00109">
    <property type="reaction ID" value="UER00187"/>
</dbReference>
<evidence type="ECO:0000259" key="9">
    <source>
        <dbReference type="SMART" id="SM01192"/>
    </source>
</evidence>
<dbReference type="Proteomes" id="UP000283255">
    <property type="component" value="Unassembled WGS sequence"/>
</dbReference>
<dbReference type="SMART" id="SM01192">
    <property type="entry name" value="Enolase_C"/>
    <property type="match status" value="1"/>
</dbReference>
<dbReference type="InterPro" id="IPR036849">
    <property type="entry name" value="Enolase-like_C_sf"/>
</dbReference>
<comment type="caution">
    <text evidence="10">The sequence shown here is derived from an EMBL/GenBank/DDBJ whole genome shotgun (WGS) entry which is preliminary data.</text>
</comment>
<keyword evidence="11" id="KW-1185">Reference proteome</keyword>
<evidence type="ECO:0000256" key="2">
    <source>
        <dbReference type="ARBA" id="ARBA00009604"/>
    </source>
</evidence>
<evidence type="ECO:0000256" key="7">
    <source>
        <dbReference type="ARBA" id="ARBA00023239"/>
    </source>
</evidence>
<evidence type="ECO:0000256" key="1">
    <source>
        <dbReference type="ARBA" id="ARBA00005031"/>
    </source>
</evidence>
<organism evidence="10 11">
    <name type="scientific">Motilimonas pumila</name>
    <dbReference type="NCBI Taxonomy" id="2303987"/>
    <lineage>
        <taxon>Bacteria</taxon>
        <taxon>Pseudomonadati</taxon>
        <taxon>Pseudomonadota</taxon>
        <taxon>Gammaproteobacteria</taxon>
        <taxon>Alteromonadales</taxon>
        <taxon>Alteromonadales genera incertae sedis</taxon>
        <taxon>Motilimonas</taxon>
    </lineage>
</organism>
<dbReference type="InterPro" id="IPR029017">
    <property type="entry name" value="Enolase-like_N"/>
</dbReference>
<dbReference type="Gene3D" id="3.20.20.120">
    <property type="entry name" value="Enolase-like C-terminal domain"/>
    <property type="match status" value="1"/>
</dbReference>
<reference evidence="10 11" key="2">
    <citation type="submission" date="2019-01" db="EMBL/GenBank/DDBJ databases">
        <title>Motilimonas pumilus sp. nov., isolated from the gut of sea cucumber (Apostichopus japonicus).</title>
        <authorList>
            <person name="Wang F.-Q."/>
            <person name="Ren L.-H."/>
            <person name="Lin Y.-W."/>
            <person name="Sun G.-H."/>
            <person name="Du Z.-J."/>
            <person name="Zhao J.-X."/>
            <person name="Liu X.-J."/>
            <person name="Liu L.-J."/>
        </authorList>
    </citation>
    <scope>NUCLEOTIDE SEQUENCE [LARGE SCALE GENOMIC DNA]</scope>
    <source>
        <strain evidence="10 11">PLHSC7-2</strain>
    </source>
</reference>
<reference evidence="10 11" key="1">
    <citation type="submission" date="2018-09" db="EMBL/GenBank/DDBJ databases">
        <authorList>
            <person name="Wang F."/>
        </authorList>
    </citation>
    <scope>NUCLEOTIDE SEQUENCE [LARGE SCALE GENOMIC DNA]</scope>
    <source>
        <strain evidence="10 11">PLHSC7-2</strain>
    </source>
</reference>
<dbReference type="GO" id="GO:0004634">
    <property type="term" value="F:phosphopyruvate hydratase activity"/>
    <property type="evidence" value="ECO:0007669"/>
    <property type="project" value="UniProtKB-EC"/>
</dbReference>
<proteinExistence type="inferred from homology"/>
<sequence>MSQITHLHARRVFAVAPKYCIEITVHLSKQPSVSAMVYLDLQPCLGKSQVQSELSRIINILTADLSALLAGMDTRQQAYIDDMLTAFLQQQALQNHVAPIAFAISSAITKADAKINALPLPSYLSQMMPKRPPSKQFKPPMVMVNLLSGGLIRHWRGCDFAEILAVPVGAKSVLQGITWCQQVQQAVTENLFKTSTFNNGSIDVETLLDGNFQALALCQQSIFDAGLDEQDMMLAVNVDAPQFFINGEYVLRNEQQTFSQTDLVAYYQQMLQRFPIIYLQNAFVDNNDLGWQQLLQGVRNRVWPLAAAHLEQEVCSASQFKKRLKQQTINTLVITPNKTGDLGQISHYISRAQQANKQVVINVPEQQVFDEMLVALAIAWRVPFIKLPALTSAEHVRHCNQLEQYACQAKKTVAKLPLRSSKSDNKVIAYFL</sequence>
<evidence type="ECO:0000313" key="11">
    <source>
        <dbReference type="Proteomes" id="UP000283255"/>
    </source>
</evidence>